<feature type="coiled-coil region" evidence="1">
    <location>
        <begin position="3"/>
        <end position="37"/>
    </location>
</feature>
<comment type="caution">
    <text evidence="2">The sequence shown here is derived from an EMBL/GenBank/DDBJ whole genome shotgun (WGS) entry which is preliminary data.</text>
</comment>
<dbReference type="RefSeq" id="WP_135105391.1">
    <property type="nucleotide sequence ID" value="NZ_JADGKW010000003.1"/>
</dbReference>
<organism evidence="2 3">
    <name type="scientific">Dysgonomonas mossii</name>
    <dbReference type="NCBI Taxonomy" id="163665"/>
    <lineage>
        <taxon>Bacteria</taxon>
        <taxon>Pseudomonadati</taxon>
        <taxon>Bacteroidota</taxon>
        <taxon>Bacteroidia</taxon>
        <taxon>Bacteroidales</taxon>
        <taxon>Dysgonomonadaceae</taxon>
        <taxon>Dysgonomonas</taxon>
    </lineage>
</organism>
<proteinExistence type="predicted"/>
<dbReference type="Proteomes" id="UP000298285">
    <property type="component" value="Unassembled WGS sequence"/>
</dbReference>
<accession>A0A4Y9IKU7</accession>
<dbReference type="EMBL" id="SPPK01000003">
    <property type="protein sequence ID" value="TFU89103.1"/>
    <property type="molecule type" value="Genomic_DNA"/>
</dbReference>
<name>A0A4Y9IKU7_9BACT</name>
<gene>
    <name evidence="2" type="ORF">E4T88_10460</name>
</gene>
<reference evidence="2 3" key="1">
    <citation type="submission" date="2019-03" db="EMBL/GenBank/DDBJ databases">
        <title>Diversity of the mouse oral microbiome.</title>
        <authorList>
            <person name="Joseph S."/>
            <person name="Aduse-Opoku J."/>
            <person name="Curtis M."/>
            <person name="Wade W."/>
            <person name="Hashim A."/>
        </authorList>
    </citation>
    <scope>NUCLEOTIDE SEQUENCE [LARGE SCALE GENOMIC DNA]</scope>
    <source>
        <strain evidence="2 3">P11</strain>
    </source>
</reference>
<evidence type="ECO:0000313" key="2">
    <source>
        <dbReference type="EMBL" id="TFU89103.1"/>
    </source>
</evidence>
<evidence type="ECO:0000256" key="1">
    <source>
        <dbReference type="SAM" id="Coils"/>
    </source>
</evidence>
<protein>
    <submittedName>
        <fullName evidence="2">Uncharacterized protein</fullName>
    </submittedName>
</protein>
<sequence>MSILSNKEELNSLKEELSTLKKNVEILNEKINNISTQNTELEEFIKKAIQTIIGNQIKVDNKIVQCREDYLVPIKRYVENAAQWIYEVKETIKK</sequence>
<evidence type="ECO:0000313" key="3">
    <source>
        <dbReference type="Proteomes" id="UP000298285"/>
    </source>
</evidence>
<dbReference type="AlphaFoldDB" id="A0A4Y9IKU7"/>
<keyword evidence="1" id="KW-0175">Coiled coil</keyword>